<evidence type="ECO:0000256" key="2">
    <source>
        <dbReference type="ARBA" id="ARBA00023002"/>
    </source>
</evidence>
<dbReference type="InterPro" id="IPR002347">
    <property type="entry name" value="SDR_fam"/>
</dbReference>
<dbReference type="Proteomes" id="UP000186922">
    <property type="component" value="Unassembled WGS sequence"/>
</dbReference>
<dbReference type="AlphaFoldDB" id="A0A1D1VK08"/>
<dbReference type="Gene3D" id="3.40.50.720">
    <property type="entry name" value="NAD(P)-binding Rossmann-like Domain"/>
    <property type="match status" value="1"/>
</dbReference>
<keyword evidence="5" id="KW-1185">Reference proteome</keyword>
<dbReference type="SUPFAM" id="SSF51735">
    <property type="entry name" value="NAD(P)-binding Rossmann-fold domains"/>
    <property type="match status" value="1"/>
</dbReference>
<gene>
    <name evidence="4" type="primary">RvY_11297-1</name>
    <name evidence="4" type="synonym">RvY_11297.1</name>
    <name evidence="4" type="ORF">RvY_11297</name>
</gene>
<evidence type="ECO:0008006" key="6">
    <source>
        <dbReference type="Google" id="ProtNLM"/>
    </source>
</evidence>
<dbReference type="EMBL" id="BDGG01000006">
    <property type="protein sequence ID" value="GAV00453.1"/>
    <property type="molecule type" value="Genomic_DNA"/>
</dbReference>
<keyword evidence="2" id="KW-0560">Oxidoreductase</keyword>
<comment type="caution">
    <text evidence="4">The sequence shown here is derived from an EMBL/GenBank/DDBJ whole genome shotgun (WGS) entry which is preliminary data.</text>
</comment>
<dbReference type="InterPro" id="IPR036291">
    <property type="entry name" value="NAD(P)-bd_dom_sf"/>
</dbReference>
<organism evidence="4 5">
    <name type="scientific">Ramazzottius varieornatus</name>
    <name type="common">Water bear</name>
    <name type="synonym">Tardigrade</name>
    <dbReference type="NCBI Taxonomy" id="947166"/>
    <lineage>
        <taxon>Eukaryota</taxon>
        <taxon>Metazoa</taxon>
        <taxon>Ecdysozoa</taxon>
        <taxon>Tardigrada</taxon>
        <taxon>Eutardigrada</taxon>
        <taxon>Parachela</taxon>
        <taxon>Hypsibioidea</taxon>
        <taxon>Ramazzottiidae</taxon>
        <taxon>Ramazzottius</taxon>
    </lineage>
</organism>
<dbReference type="OrthoDB" id="1933717at2759"/>
<reference evidence="4 5" key="1">
    <citation type="journal article" date="2016" name="Nat. Commun.">
        <title>Extremotolerant tardigrade genome and improved radiotolerance of human cultured cells by tardigrade-unique protein.</title>
        <authorList>
            <person name="Hashimoto T."/>
            <person name="Horikawa D.D."/>
            <person name="Saito Y."/>
            <person name="Kuwahara H."/>
            <person name="Kozuka-Hata H."/>
            <person name="Shin-I T."/>
            <person name="Minakuchi Y."/>
            <person name="Ohishi K."/>
            <person name="Motoyama A."/>
            <person name="Aizu T."/>
            <person name="Enomoto A."/>
            <person name="Kondo K."/>
            <person name="Tanaka S."/>
            <person name="Hara Y."/>
            <person name="Koshikawa S."/>
            <person name="Sagara H."/>
            <person name="Miura T."/>
            <person name="Yokobori S."/>
            <person name="Miyagawa K."/>
            <person name="Suzuki Y."/>
            <person name="Kubo T."/>
            <person name="Oyama M."/>
            <person name="Kohara Y."/>
            <person name="Fujiyama A."/>
            <person name="Arakawa K."/>
            <person name="Katayama T."/>
            <person name="Toyoda A."/>
            <person name="Kunieda T."/>
        </authorList>
    </citation>
    <scope>NUCLEOTIDE SEQUENCE [LARGE SCALE GENOMIC DNA]</scope>
    <source>
        <strain evidence="4 5">YOKOZUNA-1</strain>
    </source>
</reference>
<accession>A0A1D1VK08</accession>
<dbReference type="PRINTS" id="PR00081">
    <property type="entry name" value="GDHRDH"/>
</dbReference>
<name>A0A1D1VK08_RAMVA</name>
<evidence type="ECO:0000313" key="4">
    <source>
        <dbReference type="EMBL" id="GAV00453.1"/>
    </source>
</evidence>
<dbReference type="PRINTS" id="PR00080">
    <property type="entry name" value="SDRFAMILY"/>
</dbReference>
<comment type="similarity">
    <text evidence="1 3">Belongs to the short-chain dehydrogenases/reductases (SDR) family.</text>
</comment>
<dbReference type="PANTHER" id="PTHR43115">
    <property type="entry name" value="DEHYDROGENASE/REDUCTASE SDR FAMILY MEMBER 11"/>
    <property type="match status" value="1"/>
</dbReference>
<dbReference type="GO" id="GO:0016616">
    <property type="term" value="F:oxidoreductase activity, acting on the CH-OH group of donors, NAD or NADP as acceptor"/>
    <property type="evidence" value="ECO:0007669"/>
    <property type="project" value="UniProtKB-ARBA"/>
</dbReference>
<evidence type="ECO:0000256" key="3">
    <source>
        <dbReference type="RuleBase" id="RU000363"/>
    </source>
</evidence>
<evidence type="ECO:0000313" key="5">
    <source>
        <dbReference type="Proteomes" id="UP000186922"/>
    </source>
</evidence>
<dbReference type="STRING" id="947166.A0A1D1VK08"/>
<dbReference type="Pfam" id="PF00106">
    <property type="entry name" value="adh_short"/>
    <property type="match status" value="1"/>
</dbReference>
<dbReference type="FunFam" id="3.40.50.720:FF:000047">
    <property type="entry name" value="NADP-dependent L-serine/L-allo-threonine dehydrogenase"/>
    <property type="match status" value="1"/>
</dbReference>
<evidence type="ECO:0000256" key="1">
    <source>
        <dbReference type="ARBA" id="ARBA00006484"/>
    </source>
</evidence>
<sequence length="261" mass="28746">MEHWAGRVVLVTGASAGIGYAIAETLARNGMHVIGCARRSEKIEELAKSFKPASGDKGKITAIKCDLTDEMDILAMFERIQKEFKHVDVLINNAGVGLPDDLLTGQSEKWRQMLELNVLALSICTREALRLMKEAGIDDGHIININSMLGHRDVPMAFVHFYGSTKHMTVALTKALNAELRQQKSHIRVTSISPGLVESEFMAVRMANSDQNLADQLKNFSMANQAATLKSQDVADSVLYVLSTPPHVNIRELQITATEYA</sequence>
<protein>
    <recommendedName>
        <fullName evidence="6">Dehydrogenase/reductase SDR family member 11</fullName>
    </recommendedName>
</protein>
<proteinExistence type="inferred from homology"/>
<dbReference type="PANTHER" id="PTHR43115:SF4">
    <property type="entry name" value="DEHYDROGENASE_REDUCTASE SDR FAMILY MEMBER 11"/>
    <property type="match status" value="1"/>
</dbReference>